<proteinExistence type="predicted"/>
<dbReference type="InterPro" id="IPR036388">
    <property type="entry name" value="WH-like_DNA-bd_sf"/>
</dbReference>
<dbReference type="OrthoDB" id="9783723at2"/>
<protein>
    <submittedName>
        <fullName evidence="2">PadR family transcriptional regulator</fullName>
    </submittedName>
</protein>
<feature type="domain" description="Transcription regulator PadR C-terminal" evidence="1">
    <location>
        <begin position="95"/>
        <end position="174"/>
    </location>
</feature>
<gene>
    <name evidence="2" type="ORF">D3P09_16420</name>
</gene>
<comment type="caution">
    <text evidence="2">The sequence shown here is derived from an EMBL/GenBank/DDBJ whole genome shotgun (WGS) entry which is preliminary data.</text>
</comment>
<dbReference type="RefSeq" id="WP_120112135.1">
    <property type="nucleotide sequence ID" value="NZ_QXQB01000003.1"/>
</dbReference>
<dbReference type="AlphaFoldDB" id="A0A3A6PL55"/>
<dbReference type="Gene3D" id="1.10.10.10">
    <property type="entry name" value="Winged helix-like DNA-binding domain superfamily/Winged helix DNA-binding domain"/>
    <property type="match status" value="1"/>
</dbReference>
<name>A0A3A6PL55_9BACL</name>
<reference evidence="2 3" key="1">
    <citation type="submission" date="2018-09" db="EMBL/GenBank/DDBJ databases">
        <title>Paenibacillus aracenensis nov. sp. isolated from a cave in southern Spain.</title>
        <authorList>
            <person name="Jurado V."/>
            <person name="Gutierrez-Patricio S."/>
            <person name="Gonzalez-Pimentel J.L."/>
            <person name="Miller A.Z."/>
            <person name="Laiz L."/>
            <person name="Saiz-Jimenez C."/>
        </authorList>
    </citation>
    <scope>NUCLEOTIDE SEQUENCE [LARGE SCALE GENOMIC DNA]</scope>
    <source>
        <strain evidence="2 3">JCM 19203</strain>
    </source>
</reference>
<dbReference type="InterPro" id="IPR036390">
    <property type="entry name" value="WH_DNA-bd_sf"/>
</dbReference>
<sequence>MEHVILGLLMIQSQTLYELYQSFKRGISLFYSASYGSLQTALKKLLGKEWVCCEELIENGRLKKIYRVLPQGREQFRLWMLSETPDHKLEVAALSKLFFLGHMDDASEKQRIVGEIADKLERALEGLERTRRELERIDVPEPYRDIFRYQLLTLNYGLGAHRYARDWFGRLGEELRE</sequence>
<evidence type="ECO:0000313" key="2">
    <source>
        <dbReference type="EMBL" id="RJX39079.1"/>
    </source>
</evidence>
<accession>A0A3A6PL55</accession>
<organism evidence="2 3">
    <name type="scientific">Paenibacillus pinisoli</name>
    <dbReference type="NCBI Taxonomy" id="1276110"/>
    <lineage>
        <taxon>Bacteria</taxon>
        <taxon>Bacillati</taxon>
        <taxon>Bacillota</taxon>
        <taxon>Bacilli</taxon>
        <taxon>Bacillales</taxon>
        <taxon>Paenibacillaceae</taxon>
        <taxon>Paenibacillus</taxon>
    </lineage>
</organism>
<dbReference type="SUPFAM" id="SSF46785">
    <property type="entry name" value="Winged helix' DNA-binding domain"/>
    <property type="match status" value="1"/>
</dbReference>
<dbReference type="Proteomes" id="UP000267798">
    <property type="component" value="Unassembled WGS sequence"/>
</dbReference>
<dbReference type="InterPro" id="IPR018309">
    <property type="entry name" value="Tscrpt_reg_PadR_C"/>
</dbReference>
<evidence type="ECO:0000313" key="3">
    <source>
        <dbReference type="Proteomes" id="UP000267798"/>
    </source>
</evidence>
<evidence type="ECO:0000259" key="1">
    <source>
        <dbReference type="Pfam" id="PF10400"/>
    </source>
</evidence>
<keyword evidence="3" id="KW-1185">Reference proteome</keyword>
<dbReference type="Pfam" id="PF10400">
    <property type="entry name" value="Vir_act_alpha_C"/>
    <property type="match status" value="1"/>
</dbReference>
<dbReference type="EMBL" id="QXQB01000003">
    <property type="protein sequence ID" value="RJX39079.1"/>
    <property type="molecule type" value="Genomic_DNA"/>
</dbReference>